<dbReference type="InterPro" id="IPR036390">
    <property type="entry name" value="WH_DNA-bd_sf"/>
</dbReference>
<proteinExistence type="predicted"/>
<evidence type="ECO:0000256" key="2">
    <source>
        <dbReference type="ARBA" id="ARBA00023125"/>
    </source>
</evidence>
<feature type="domain" description="HTH deoR-type" evidence="5">
    <location>
        <begin position="29"/>
        <end position="84"/>
    </location>
</feature>
<dbReference type="EnsemblBacteria" id="ABF39661">
    <property type="protein sequence ID" value="ABF39661"/>
    <property type="gene ID" value="Acid345_0656"/>
</dbReference>
<dbReference type="KEGG" id="aba:Acid345_0656"/>
<sequence>MSNPNSRQGSGSSLNVPNHPEIPGTQDKQQVRFTTILTALQQTGRVSVDTLSEQLDVSVVTIRRDLDALEQKGLLRRTHGGAVSIEPLFYEPFRRDQSFLAQVERAADEKRRIGRAAAALITPGETIALTPGTTTTEVIRGLPMNYNITVVTNTVNVAMELSKRKDVYVFVTGGHLHGDWFSLVGSAALKALENMLINTMFIGADGMDATWGASCFIADEAELNSTMMKLARRRVAVVDSEKLGVVANWRICHANELNILITDTKATDEAIEPFQKLGIEVMRV</sequence>
<dbReference type="InterPro" id="IPR001034">
    <property type="entry name" value="DeoR_HTH"/>
</dbReference>
<keyword evidence="2" id="KW-0238">DNA-binding</keyword>
<dbReference type="SMART" id="SM01134">
    <property type="entry name" value="DeoRC"/>
    <property type="match status" value="1"/>
</dbReference>
<dbReference type="Pfam" id="PF00455">
    <property type="entry name" value="DeoRC"/>
    <property type="match status" value="1"/>
</dbReference>
<dbReference type="InterPro" id="IPR014036">
    <property type="entry name" value="DeoR-like_C"/>
</dbReference>
<feature type="compositionally biased region" description="Polar residues" evidence="4">
    <location>
        <begin position="1"/>
        <end position="16"/>
    </location>
</feature>
<dbReference type="Gene3D" id="1.10.10.10">
    <property type="entry name" value="Winged helix-like DNA-binding domain superfamily/Winged helix DNA-binding domain"/>
    <property type="match status" value="1"/>
</dbReference>
<dbReference type="Pfam" id="PF08220">
    <property type="entry name" value="HTH_DeoR"/>
    <property type="match status" value="1"/>
</dbReference>
<dbReference type="PROSITE" id="PS00894">
    <property type="entry name" value="HTH_DEOR_1"/>
    <property type="match status" value="1"/>
</dbReference>
<protein>
    <submittedName>
        <fullName evidence="6">Transcriptional regulator, DeoR family</fullName>
    </submittedName>
</protein>
<keyword evidence="3" id="KW-0804">Transcription</keyword>
<dbReference type="InterPro" id="IPR050313">
    <property type="entry name" value="Carb_Metab_HTH_regulators"/>
</dbReference>
<dbReference type="PROSITE" id="PS51000">
    <property type="entry name" value="HTH_DEOR_2"/>
    <property type="match status" value="1"/>
</dbReference>
<gene>
    <name evidence="6" type="ordered locus">Acid345_0656</name>
</gene>
<dbReference type="PANTHER" id="PTHR30363">
    <property type="entry name" value="HTH-TYPE TRANSCRIPTIONAL REGULATOR SRLR-RELATED"/>
    <property type="match status" value="1"/>
</dbReference>
<dbReference type="EMBL" id="CP000360">
    <property type="protein sequence ID" value="ABF39661.1"/>
    <property type="molecule type" value="Genomic_DNA"/>
</dbReference>
<keyword evidence="1" id="KW-0805">Transcription regulation</keyword>
<dbReference type="SUPFAM" id="SSF46785">
    <property type="entry name" value="Winged helix' DNA-binding domain"/>
    <property type="match status" value="1"/>
</dbReference>
<dbReference type="RefSeq" id="WP_011521463.1">
    <property type="nucleotide sequence ID" value="NC_008009.1"/>
</dbReference>
<dbReference type="AlphaFoldDB" id="Q1ITY9"/>
<evidence type="ECO:0000313" key="6">
    <source>
        <dbReference type="EMBL" id="ABF39661.1"/>
    </source>
</evidence>
<dbReference type="GO" id="GO:0003677">
    <property type="term" value="F:DNA binding"/>
    <property type="evidence" value="ECO:0007669"/>
    <property type="project" value="UniProtKB-KW"/>
</dbReference>
<dbReference type="OrthoDB" id="9797223at2"/>
<accession>Q1ITY9</accession>
<evidence type="ECO:0000259" key="5">
    <source>
        <dbReference type="PROSITE" id="PS51000"/>
    </source>
</evidence>
<dbReference type="eggNOG" id="COG1349">
    <property type="taxonomic scope" value="Bacteria"/>
</dbReference>
<dbReference type="Gene3D" id="3.40.50.1360">
    <property type="match status" value="1"/>
</dbReference>
<keyword evidence="7" id="KW-1185">Reference proteome</keyword>
<dbReference type="InterPro" id="IPR037171">
    <property type="entry name" value="NagB/RpiA_transferase-like"/>
</dbReference>
<organism evidence="6 7">
    <name type="scientific">Koribacter versatilis (strain Ellin345)</name>
    <dbReference type="NCBI Taxonomy" id="204669"/>
    <lineage>
        <taxon>Bacteria</taxon>
        <taxon>Pseudomonadati</taxon>
        <taxon>Acidobacteriota</taxon>
        <taxon>Terriglobia</taxon>
        <taxon>Terriglobales</taxon>
        <taxon>Candidatus Korobacteraceae</taxon>
        <taxon>Candidatus Korobacter</taxon>
    </lineage>
</organism>
<dbReference type="PANTHER" id="PTHR30363:SF44">
    <property type="entry name" value="AGA OPERON TRANSCRIPTIONAL REPRESSOR-RELATED"/>
    <property type="match status" value="1"/>
</dbReference>
<evidence type="ECO:0000313" key="7">
    <source>
        <dbReference type="Proteomes" id="UP000002432"/>
    </source>
</evidence>
<evidence type="ECO:0000256" key="3">
    <source>
        <dbReference type="ARBA" id="ARBA00023163"/>
    </source>
</evidence>
<evidence type="ECO:0000256" key="4">
    <source>
        <dbReference type="SAM" id="MobiDB-lite"/>
    </source>
</evidence>
<reference evidence="6 7" key="1">
    <citation type="journal article" date="2009" name="Appl. Environ. Microbiol.">
        <title>Three genomes from the phylum Acidobacteria provide insight into the lifestyles of these microorganisms in soils.</title>
        <authorList>
            <person name="Ward N.L."/>
            <person name="Challacombe J.F."/>
            <person name="Janssen P.H."/>
            <person name="Henrissat B."/>
            <person name="Coutinho P.M."/>
            <person name="Wu M."/>
            <person name="Xie G."/>
            <person name="Haft D.H."/>
            <person name="Sait M."/>
            <person name="Badger J."/>
            <person name="Barabote R.D."/>
            <person name="Bradley B."/>
            <person name="Brettin T.S."/>
            <person name="Brinkac L.M."/>
            <person name="Bruce D."/>
            <person name="Creasy T."/>
            <person name="Daugherty S.C."/>
            <person name="Davidsen T.M."/>
            <person name="DeBoy R.T."/>
            <person name="Detter J.C."/>
            <person name="Dodson R.J."/>
            <person name="Durkin A.S."/>
            <person name="Ganapathy A."/>
            <person name="Gwinn-Giglio M."/>
            <person name="Han C.S."/>
            <person name="Khouri H."/>
            <person name="Kiss H."/>
            <person name="Kothari S.P."/>
            <person name="Madupu R."/>
            <person name="Nelson K.E."/>
            <person name="Nelson W.C."/>
            <person name="Paulsen I."/>
            <person name="Penn K."/>
            <person name="Ren Q."/>
            <person name="Rosovitz M.J."/>
            <person name="Selengut J.D."/>
            <person name="Shrivastava S."/>
            <person name="Sullivan S.A."/>
            <person name="Tapia R."/>
            <person name="Thompson L.S."/>
            <person name="Watkins K.L."/>
            <person name="Yang Q."/>
            <person name="Yu C."/>
            <person name="Zafar N."/>
            <person name="Zhou L."/>
            <person name="Kuske C.R."/>
        </authorList>
    </citation>
    <scope>NUCLEOTIDE SEQUENCE [LARGE SCALE GENOMIC DNA]</scope>
    <source>
        <strain evidence="6 7">Ellin345</strain>
    </source>
</reference>
<feature type="region of interest" description="Disordered" evidence="4">
    <location>
        <begin position="1"/>
        <end position="28"/>
    </location>
</feature>
<dbReference type="SMART" id="SM00420">
    <property type="entry name" value="HTH_DEOR"/>
    <property type="match status" value="1"/>
</dbReference>
<dbReference type="InterPro" id="IPR018356">
    <property type="entry name" value="Tscrpt_reg_HTH_DeoR_CS"/>
</dbReference>
<dbReference type="PRINTS" id="PR00037">
    <property type="entry name" value="HTHLACR"/>
</dbReference>
<dbReference type="STRING" id="204669.Acid345_0656"/>
<dbReference type="GO" id="GO:0003700">
    <property type="term" value="F:DNA-binding transcription factor activity"/>
    <property type="evidence" value="ECO:0007669"/>
    <property type="project" value="InterPro"/>
</dbReference>
<dbReference type="InterPro" id="IPR036388">
    <property type="entry name" value="WH-like_DNA-bd_sf"/>
</dbReference>
<evidence type="ECO:0000256" key="1">
    <source>
        <dbReference type="ARBA" id="ARBA00023015"/>
    </source>
</evidence>
<dbReference type="HOGENOM" id="CLU_060699_1_4_0"/>
<name>Q1ITY9_KORVE</name>
<dbReference type="Proteomes" id="UP000002432">
    <property type="component" value="Chromosome"/>
</dbReference>
<dbReference type="SUPFAM" id="SSF100950">
    <property type="entry name" value="NagB/RpiA/CoA transferase-like"/>
    <property type="match status" value="1"/>
</dbReference>